<dbReference type="EMBL" id="BNJK01000001">
    <property type="protein sequence ID" value="GHO93440.1"/>
    <property type="molecule type" value="Genomic_DNA"/>
</dbReference>
<dbReference type="GO" id="GO:0005737">
    <property type="term" value="C:cytoplasm"/>
    <property type="evidence" value="ECO:0007669"/>
    <property type="project" value="TreeGrafter"/>
</dbReference>
<name>A0A8J3IJ72_9CHLR</name>
<dbReference type="Pfam" id="PF13302">
    <property type="entry name" value="Acetyltransf_3"/>
    <property type="match status" value="1"/>
</dbReference>
<dbReference type="Proteomes" id="UP000597444">
    <property type="component" value="Unassembled WGS sequence"/>
</dbReference>
<accession>A0A8J3IJ72</accession>
<dbReference type="GO" id="GO:0008999">
    <property type="term" value="F:protein-N-terminal-alanine acetyltransferase activity"/>
    <property type="evidence" value="ECO:0007669"/>
    <property type="project" value="TreeGrafter"/>
</dbReference>
<proteinExistence type="predicted"/>
<evidence type="ECO:0000313" key="2">
    <source>
        <dbReference type="EMBL" id="GHO93440.1"/>
    </source>
</evidence>
<comment type="caution">
    <text evidence="2">The sequence shown here is derived from an EMBL/GenBank/DDBJ whole genome shotgun (WGS) entry which is preliminary data.</text>
</comment>
<reference evidence="2" key="1">
    <citation type="submission" date="2020-10" db="EMBL/GenBank/DDBJ databases">
        <title>Taxonomic study of unclassified bacteria belonging to the class Ktedonobacteria.</title>
        <authorList>
            <person name="Yabe S."/>
            <person name="Wang C.M."/>
            <person name="Zheng Y."/>
            <person name="Sakai Y."/>
            <person name="Cavaletti L."/>
            <person name="Monciardini P."/>
            <person name="Donadio S."/>
        </authorList>
    </citation>
    <scope>NUCLEOTIDE SEQUENCE</scope>
    <source>
        <strain evidence="2">ID150040</strain>
    </source>
</reference>
<evidence type="ECO:0000313" key="3">
    <source>
        <dbReference type="Proteomes" id="UP000597444"/>
    </source>
</evidence>
<dbReference type="InterPro" id="IPR051908">
    <property type="entry name" value="Ribosomal_N-acetyltransferase"/>
</dbReference>
<dbReference type="Gene3D" id="3.40.630.30">
    <property type="match status" value="1"/>
</dbReference>
<protein>
    <submittedName>
        <fullName evidence="2">Alanine acetyltransferase</fullName>
    </submittedName>
</protein>
<dbReference type="PANTHER" id="PTHR43441">
    <property type="entry name" value="RIBOSOMAL-PROTEIN-SERINE ACETYLTRANSFERASE"/>
    <property type="match status" value="1"/>
</dbReference>
<keyword evidence="3" id="KW-1185">Reference proteome</keyword>
<sequence length="174" mass="19945">MIQGENVYLRIVTRSDLALMESWEHDRRFLSEYDAFGLVPAETIERRFAEHGFLTSQYGRLLVVTQRDEVAGFVSYHQQRYGPNEGSTAYNIGIGLHADYRSKGYGSEAQKLLATYLFDTYPVMRVEASTDKENVPEQKALEKAGFTREGIIRGAQWRGGQWHDLVLYSKLRGE</sequence>
<dbReference type="PANTHER" id="PTHR43441:SF11">
    <property type="entry name" value="RIBOSOMAL-PROTEIN-SERINE ACETYLTRANSFERASE"/>
    <property type="match status" value="1"/>
</dbReference>
<dbReference type="AlphaFoldDB" id="A0A8J3IJ72"/>
<dbReference type="GO" id="GO:1990189">
    <property type="term" value="F:protein N-terminal-serine acetyltransferase activity"/>
    <property type="evidence" value="ECO:0007669"/>
    <property type="project" value="TreeGrafter"/>
</dbReference>
<dbReference type="InterPro" id="IPR000182">
    <property type="entry name" value="GNAT_dom"/>
</dbReference>
<dbReference type="InterPro" id="IPR016181">
    <property type="entry name" value="Acyl_CoA_acyltransferase"/>
</dbReference>
<gene>
    <name evidence="2" type="primary">rimJ</name>
    <name evidence="2" type="ORF">KSF_034880</name>
</gene>
<dbReference type="SUPFAM" id="SSF55729">
    <property type="entry name" value="Acyl-CoA N-acyltransferases (Nat)"/>
    <property type="match status" value="1"/>
</dbReference>
<dbReference type="CDD" id="cd04301">
    <property type="entry name" value="NAT_SF"/>
    <property type="match status" value="1"/>
</dbReference>
<organism evidence="2 3">
    <name type="scientific">Reticulibacter mediterranei</name>
    <dbReference type="NCBI Taxonomy" id="2778369"/>
    <lineage>
        <taxon>Bacteria</taxon>
        <taxon>Bacillati</taxon>
        <taxon>Chloroflexota</taxon>
        <taxon>Ktedonobacteria</taxon>
        <taxon>Ktedonobacterales</taxon>
        <taxon>Reticulibacteraceae</taxon>
        <taxon>Reticulibacter</taxon>
    </lineage>
</organism>
<feature type="domain" description="N-acetyltransferase" evidence="1">
    <location>
        <begin position="7"/>
        <end position="172"/>
    </location>
</feature>
<dbReference type="RefSeq" id="WP_220204222.1">
    <property type="nucleotide sequence ID" value="NZ_BNJK01000001.1"/>
</dbReference>
<dbReference type="PROSITE" id="PS51186">
    <property type="entry name" value="GNAT"/>
    <property type="match status" value="1"/>
</dbReference>
<evidence type="ECO:0000259" key="1">
    <source>
        <dbReference type="PROSITE" id="PS51186"/>
    </source>
</evidence>